<proteinExistence type="predicted"/>
<dbReference type="InterPro" id="IPR010512">
    <property type="entry name" value="DUF1091"/>
</dbReference>
<organism evidence="1 2">
    <name type="scientific">Drosophila ananassae</name>
    <name type="common">Fruit fly</name>
    <dbReference type="NCBI Taxonomy" id="7217"/>
    <lineage>
        <taxon>Eukaryota</taxon>
        <taxon>Metazoa</taxon>
        <taxon>Ecdysozoa</taxon>
        <taxon>Arthropoda</taxon>
        <taxon>Hexapoda</taxon>
        <taxon>Insecta</taxon>
        <taxon>Pterygota</taxon>
        <taxon>Neoptera</taxon>
        <taxon>Endopterygota</taxon>
        <taxon>Diptera</taxon>
        <taxon>Brachycera</taxon>
        <taxon>Muscomorpha</taxon>
        <taxon>Ephydroidea</taxon>
        <taxon>Drosophilidae</taxon>
        <taxon>Drosophila</taxon>
        <taxon>Sophophora</taxon>
    </lineage>
</organism>
<reference evidence="1 2" key="1">
    <citation type="journal article" date="2007" name="Nature">
        <title>Evolution of genes and genomes on the Drosophila phylogeny.</title>
        <authorList>
            <consortium name="Drosophila 12 Genomes Consortium"/>
            <person name="Clark A.G."/>
            <person name="Eisen M.B."/>
            <person name="Smith D.R."/>
            <person name="Bergman C.M."/>
            <person name="Oliver B."/>
            <person name="Markow T.A."/>
            <person name="Kaufman T.C."/>
            <person name="Kellis M."/>
            <person name="Gelbart W."/>
            <person name="Iyer V.N."/>
            <person name="Pollard D.A."/>
            <person name="Sackton T.B."/>
            <person name="Larracuente A.M."/>
            <person name="Singh N.D."/>
            <person name="Abad J.P."/>
            <person name="Abt D.N."/>
            <person name="Adryan B."/>
            <person name="Aguade M."/>
            <person name="Akashi H."/>
            <person name="Anderson W.W."/>
            <person name="Aquadro C.F."/>
            <person name="Ardell D.H."/>
            <person name="Arguello R."/>
            <person name="Artieri C.G."/>
            <person name="Barbash D.A."/>
            <person name="Barker D."/>
            <person name="Barsanti P."/>
            <person name="Batterham P."/>
            <person name="Batzoglou S."/>
            <person name="Begun D."/>
            <person name="Bhutkar A."/>
            <person name="Blanco E."/>
            <person name="Bosak S.A."/>
            <person name="Bradley R.K."/>
            <person name="Brand A.D."/>
            <person name="Brent M.R."/>
            <person name="Brooks A.N."/>
            <person name="Brown R.H."/>
            <person name="Butlin R.K."/>
            <person name="Caggese C."/>
            <person name="Calvi B.R."/>
            <person name="Bernardo de Carvalho A."/>
            <person name="Caspi A."/>
            <person name="Castrezana S."/>
            <person name="Celniker S.E."/>
            <person name="Chang J.L."/>
            <person name="Chapple C."/>
            <person name="Chatterji S."/>
            <person name="Chinwalla A."/>
            <person name="Civetta A."/>
            <person name="Clifton S.W."/>
            <person name="Comeron J.M."/>
            <person name="Costello J.C."/>
            <person name="Coyne J.A."/>
            <person name="Daub J."/>
            <person name="David R.G."/>
            <person name="Delcher A.L."/>
            <person name="Delehaunty K."/>
            <person name="Do C.B."/>
            <person name="Ebling H."/>
            <person name="Edwards K."/>
            <person name="Eickbush T."/>
            <person name="Evans J.D."/>
            <person name="Filipski A."/>
            <person name="Findeiss S."/>
            <person name="Freyhult E."/>
            <person name="Fulton L."/>
            <person name="Fulton R."/>
            <person name="Garcia A.C."/>
            <person name="Gardiner A."/>
            <person name="Garfield D.A."/>
            <person name="Garvin B.E."/>
            <person name="Gibson G."/>
            <person name="Gilbert D."/>
            <person name="Gnerre S."/>
            <person name="Godfrey J."/>
            <person name="Good R."/>
            <person name="Gotea V."/>
            <person name="Gravely B."/>
            <person name="Greenberg A.J."/>
            <person name="Griffiths-Jones S."/>
            <person name="Gross S."/>
            <person name="Guigo R."/>
            <person name="Gustafson E.A."/>
            <person name="Haerty W."/>
            <person name="Hahn M.W."/>
            <person name="Halligan D.L."/>
            <person name="Halpern A.L."/>
            <person name="Halter G.M."/>
            <person name="Han M.V."/>
            <person name="Heger A."/>
            <person name="Hillier L."/>
            <person name="Hinrichs A.S."/>
            <person name="Holmes I."/>
            <person name="Hoskins R.A."/>
            <person name="Hubisz M.J."/>
            <person name="Hultmark D."/>
            <person name="Huntley M.A."/>
            <person name="Jaffe D.B."/>
            <person name="Jagadeeshan S."/>
            <person name="Jeck W.R."/>
            <person name="Johnson J."/>
            <person name="Jones C.D."/>
            <person name="Jordan W.C."/>
            <person name="Karpen G.H."/>
            <person name="Kataoka E."/>
            <person name="Keightley P.D."/>
            <person name="Kheradpour P."/>
            <person name="Kirkness E.F."/>
            <person name="Koerich L.B."/>
            <person name="Kristiansen K."/>
            <person name="Kudrna D."/>
            <person name="Kulathinal R.J."/>
            <person name="Kumar S."/>
            <person name="Kwok R."/>
            <person name="Lander E."/>
            <person name="Langley C.H."/>
            <person name="Lapoint R."/>
            <person name="Lazzaro B.P."/>
            <person name="Lee S.J."/>
            <person name="Levesque L."/>
            <person name="Li R."/>
            <person name="Lin C.F."/>
            <person name="Lin M.F."/>
            <person name="Lindblad-Toh K."/>
            <person name="Llopart A."/>
            <person name="Long M."/>
            <person name="Low L."/>
            <person name="Lozovsky E."/>
            <person name="Lu J."/>
            <person name="Luo M."/>
            <person name="Machado C.A."/>
            <person name="Makalowski W."/>
            <person name="Marzo M."/>
            <person name="Matsuda M."/>
            <person name="Matzkin L."/>
            <person name="McAllister B."/>
            <person name="McBride C.S."/>
            <person name="McKernan B."/>
            <person name="McKernan K."/>
            <person name="Mendez-Lago M."/>
            <person name="Minx P."/>
            <person name="Mollenhauer M.U."/>
            <person name="Montooth K."/>
            <person name="Mount S.M."/>
            <person name="Mu X."/>
            <person name="Myers E."/>
            <person name="Negre B."/>
            <person name="Newfeld S."/>
            <person name="Nielsen R."/>
            <person name="Noor M.A."/>
            <person name="O'Grady P."/>
            <person name="Pachter L."/>
            <person name="Papaceit M."/>
            <person name="Parisi M.J."/>
            <person name="Parisi M."/>
            <person name="Parts L."/>
            <person name="Pedersen J.S."/>
            <person name="Pesole G."/>
            <person name="Phillippy A.M."/>
            <person name="Ponting C.P."/>
            <person name="Pop M."/>
            <person name="Porcelli D."/>
            <person name="Powell J.R."/>
            <person name="Prohaska S."/>
            <person name="Pruitt K."/>
            <person name="Puig M."/>
            <person name="Quesneville H."/>
            <person name="Ram K.R."/>
            <person name="Rand D."/>
            <person name="Rasmussen M.D."/>
            <person name="Reed L.K."/>
            <person name="Reenan R."/>
            <person name="Reily A."/>
            <person name="Remington K.A."/>
            <person name="Rieger T.T."/>
            <person name="Ritchie M.G."/>
            <person name="Robin C."/>
            <person name="Rogers Y.H."/>
            <person name="Rohde C."/>
            <person name="Rozas J."/>
            <person name="Rubenfield M.J."/>
            <person name="Ruiz A."/>
            <person name="Russo S."/>
            <person name="Salzberg S.L."/>
            <person name="Sanchez-Gracia A."/>
            <person name="Saranga D.J."/>
            <person name="Sato H."/>
            <person name="Schaeffer S.W."/>
            <person name="Schatz M.C."/>
            <person name="Schlenke T."/>
            <person name="Schwartz R."/>
            <person name="Segarra C."/>
            <person name="Singh R.S."/>
            <person name="Sirot L."/>
            <person name="Sirota M."/>
            <person name="Sisneros N.B."/>
            <person name="Smith C.D."/>
            <person name="Smith T.F."/>
            <person name="Spieth J."/>
            <person name="Stage D.E."/>
            <person name="Stark A."/>
            <person name="Stephan W."/>
            <person name="Strausberg R.L."/>
            <person name="Strempel S."/>
            <person name="Sturgill D."/>
            <person name="Sutton G."/>
            <person name="Sutton G.G."/>
            <person name="Tao W."/>
            <person name="Teichmann S."/>
            <person name="Tobari Y.N."/>
            <person name="Tomimura Y."/>
            <person name="Tsolas J.M."/>
            <person name="Valente V.L."/>
            <person name="Venter E."/>
            <person name="Venter J.C."/>
            <person name="Vicario S."/>
            <person name="Vieira F.G."/>
            <person name="Vilella A.J."/>
            <person name="Villasante A."/>
            <person name="Walenz B."/>
            <person name="Wang J."/>
            <person name="Wasserman M."/>
            <person name="Watts T."/>
            <person name="Wilson D."/>
            <person name="Wilson R.K."/>
            <person name="Wing R.A."/>
            <person name="Wolfner M.F."/>
            <person name="Wong A."/>
            <person name="Wong G.K."/>
            <person name="Wu C.I."/>
            <person name="Wu G."/>
            <person name="Yamamoto D."/>
            <person name="Yang H.P."/>
            <person name="Yang S.P."/>
            <person name="Yorke J.A."/>
            <person name="Yoshida K."/>
            <person name="Zdobnov E."/>
            <person name="Zhang P."/>
            <person name="Zhang Y."/>
            <person name="Zimin A.V."/>
            <person name="Baldwin J."/>
            <person name="Abdouelleil A."/>
            <person name="Abdulkadir J."/>
            <person name="Abebe A."/>
            <person name="Abera B."/>
            <person name="Abreu J."/>
            <person name="Acer S.C."/>
            <person name="Aftuck L."/>
            <person name="Alexander A."/>
            <person name="An P."/>
            <person name="Anderson E."/>
            <person name="Anderson S."/>
            <person name="Arachi H."/>
            <person name="Azer M."/>
            <person name="Bachantsang P."/>
            <person name="Barry A."/>
            <person name="Bayul T."/>
            <person name="Berlin A."/>
            <person name="Bessette D."/>
            <person name="Bloom T."/>
            <person name="Blye J."/>
            <person name="Boguslavskiy L."/>
            <person name="Bonnet C."/>
            <person name="Boukhgalter B."/>
            <person name="Bourzgui I."/>
            <person name="Brown A."/>
            <person name="Cahill P."/>
            <person name="Channer S."/>
            <person name="Cheshatsang Y."/>
            <person name="Chuda L."/>
            <person name="Citroen M."/>
            <person name="Collymore A."/>
            <person name="Cooke P."/>
            <person name="Costello M."/>
            <person name="D'Aco K."/>
            <person name="Daza R."/>
            <person name="De Haan G."/>
            <person name="DeGray S."/>
            <person name="DeMaso C."/>
            <person name="Dhargay N."/>
            <person name="Dooley K."/>
            <person name="Dooley E."/>
            <person name="Doricent M."/>
            <person name="Dorje P."/>
            <person name="Dorjee K."/>
            <person name="Dupes A."/>
            <person name="Elong R."/>
            <person name="Falk J."/>
            <person name="Farina A."/>
            <person name="Faro S."/>
            <person name="Ferguson D."/>
            <person name="Fisher S."/>
            <person name="Foley C.D."/>
            <person name="Franke A."/>
            <person name="Friedrich D."/>
            <person name="Gadbois L."/>
            <person name="Gearin G."/>
            <person name="Gearin C.R."/>
            <person name="Giannoukos G."/>
            <person name="Goode T."/>
            <person name="Graham J."/>
            <person name="Grandbois E."/>
            <person name="Grewal S."/>
            <person name="Gyaltsen K."/>
            <person name="Hafez N."/>
            <person name="Hagos B."/>
            <person name="Hall J."/>
            <person name="Henson C."/>
            <person name="Hollinger A."/>
            <person name="Honan T."/>
            <person name="Huard M.D."/>
            <person name="Hughes L."/>
            <person name="Hurhula B."/>
            <person name="Husby M.E."/>
            <person name="Kamat A."/>
            <person name="Kanga B."/>
            <person name="Kashin S."/>
            <person name="Khazanovich D."/>
            <person name="Kisner P."/>
            <person name="Lance K."/>
            <person name="Lara M."/>
            <person name="Lee W."/>
            <person name="Lennon N."/>
            <person name="Letendre F."/>
            <person name="LeVine R."/>
            <person name="Lipovsky A."/>
            <person name="Liu X."/>
            <person name="Liu J."/>
            <person name="Liu S."/>
            <person name="Lokyitsang T."/>
            <person name="Lokyitsang Y."/>
            <person name="Lubonja R."/>
            <person name="Lui A."/>
            <person name="MacDonald P."/>
            <person name="Magnisalis V."/>
            <person name="Maru K."/>
            <person name="Matthews C."/>
            <person name="McCusker W."/>
            <person name="McDonough S."/>
            <person name="Mehta T."/>
            <person name="Meldrim J."/>
            <person name="Meneus L."/>
            <person name="Mihai O."/>
            <person name="Mihalev A."/>
            <person name="Mihova T."/>
            <person name="Mittelman R."/>
            <person name="Mlenga V."/>
            <person name="Montmayeur A."/>
            <person name="Mulrain L."/>
            <person name="Navidi A."/>
            <person name="Naylor J."/>
            <person name="Negash T."/>
            <person name="Nguyen T."/>
            <person name="Nguyen N."/>
            <person name="Nicol R."/>
            <person name="Norbu C."/>
            <person name="Norbu N."/>
            <person name="Novod N."/>
            <person name="O'Neill B."/>
            <person name="Osman S."/>
            <person name="Markiewicz E."/>
            <person name="Oyono O.L."/>
            <person name="Patti C."/>
            <person name="Phunkhang P."/>
            <person name="Pierre F."/>
            <person name="Priest M."/>
            <person name="Raghuraman S."/>
            <person name="Rege F."/>
            <person name="Reyes R."/>
            <person name="Rise C."/>
            <person name="Rogov P."/>
            <person name="Ross K."/>
            <person name="Ryan E."/>
            <person name="Settipalli S."/>
            <person name="Shea T."/>
            <person name="Sherpa N."/>
            <person name="Shi L."/>
            <person name="Shih D."/>
            <person name="Sparrow T."/>
            <person name="Spaulding J."/>
            <person name="Stalker J."/>
            <person name="Stange-Thomann N."/>
            <person name="Stavropoulos S."/>
            <person name="Stone C."/>
            <person name="Strader C."/>
            <person name="Tesfaye S."/>
            <person name="Thomson T."/>
            <person name="Thoulutsang Y."/>
            <person name="Thoulutsang D."/>
            <person name="Topham K."/>
            <person name="Topping I."/>
            <person name="Tsamla T."/>
            <person name="Vassiliev H."/>
            <person name="Vo A."/>
            <person name="Wangchuk T."/>
            <person name="Wangdi T."/>
            <person name="Weiand M."/>
            <person name="Wilkinson J."/>
            <person name="Wilson A."/>
            <person name="Yadav S."/>
            <person name="Young G."/>
            <person name="Yu Q."/>
            <person name="Zembek L."/>
            <person name="Zhong D."/>
            <person name="Zimmer A."/>
            <person name="Zwirko Z."/>
            <person name="Jaffe D.B."/>
            <person name="Alvarez P."/>
            <person name="Brockman W."/>
            <person name="Butler J."/>
            <person name="Chin C."/>
            <person name="Gnerre S."/>
            <person name="Grabherr M."/>
            <person name="Kleber M."/>
            <person name="Mauceli E."/>
            <person name="MacCallum I."/>
        </authorList>
    </citation>
    <scope>NUCLEOTIDE SEQUENCE [LARGE SCALE GENOMIC DNA]</scope>
    <source>
        <strain evidence="2">Tucson 14024-0371.13</strain>
    </source>
</reference>
<dbReference type="GeneID" id="6501151"/>
<dbReference type="SMART" id="SM00697">
    <property type="entry name" value="DM8"/>
    <property type="match status" value="1"/>
</dbReference>
<evidence type="ECO:0008006" key="3">
    <source>
        <dbReference type="Google" id="ProtNLM"/>
    </source>
</evidence>
<dbReference type="InParanoid" id="A0A0P9ARQ0"/>
<dbReference type="KEGG" id="dan:6501151"/>
<protein>
    <recommendedName>
        <fullName evidence="3">MD-2-related lipid-recognition domain-containing protein</fullName>
    </recommendedName>
</protein>
<sequence>MVKPDTFYICLFWINSFGFTNASYKFNSLKCFFYSPEWGKINLCQIKAIDRNHNMMNIEGILNRNITEIEINFKILKRESGGWHPFMYDITMDVCKFFKNRRSFFIANLIYSFLKPFTNVNHTCPYPAGSVLQLWNWTPNENGVLKVFPVDHGQYALHTTWSIKKVPVLKIDGSVLFYK</sequence>
<dbReference type="OrthoDB" id="7832256at2759"/>
<dbReference type="PANTHER" id="PTHR20898:SF0">
    <property type="entry name" value="DAEDALUS ON 3-RELATED"/>
    <property type="match status" value="1"/>
</dbReference>
<dbReference type="Pfam" id="PF06477">
    <property type="entry name" value="DUF1091"/>
    <property type="match status" value="1"/>
</dbReference>
<dbReference type="Proteomes" id="UP000007801">
    <property type="component" value="Unassembled WGS sequence"/>
</dbReference>
<evidence type="ECO:0000313" key="1">
    <source>
        <dbReference type="EMBL" id="KPU80139.1"/>
    </source>
</evidence>
<name>A0A0P9ARQ0_DROAN</name>
<dbReference type="EMBL" id="CH902617">
    <property type="protein sequence ID" value="KPU80139.1"/>
    <property type="molecule type" value="Genomic_DNA"/>
</dbReference>
<keyword evidence="2" id="KW-1185">Reference proteome</keyword>
<dbReference type="AlphaFoldDB" id="A0A0P9ARQ0"/>
<dbReference type="PANTHER" id="PTHR20898">
    <property type="entry name" value="DAEDALUS ON 3-RELATED-RELATED"/>
    <property type="match status" value="1"/>
</dbReference>
<accession>A0A0P9ARQ0</accession>
<evidence type="ECO:0000313" key="2">
    <source>
        <dbReference type="Proteomes" id="UP000007801"/>
    </source>
</evidence>
<gene>
    <name evidence="1" type="primary">Dana\GF18376</name>
    <name evidence="1" type="synonym">dana_GLEANR_19633</name>
    <name evidence="1" type="ORF">GF18376</name>
</gene>